<gene>
    <name evidence="1" type="ORF">RPERSI_LOCUS23204</name>
</gene>
<reference evidence="1" key="1">
    <citation type="submission" date="2021-06" db="EMBL/GenBank/DDBJ databases">
        <authorList>
            <person name="Kallberg Y."/>
            <person name="Tangrot J."/>
            <person name="Rosling A."/>
        </authorList>
    </citation>
    <scope>NUCLEOTIDE SEQUENCE</scope>
    <source>
        <strain evidence="1">MA461A</strain>
    </source>
</reference>
<evidence type="ECO:0000313" key="2">
    <source>
        <dbReference type="Proteomes" id="UP000789920"/>
    </source>
</evidence>
<evidence type="ECO:0000313" key="1">
    <source>
        <dbReference type="EMBL" id="CAG8810986.1"/>
    </source>
</evidence>
<sequence>AATHGNEDARNRLALDDTGVRRDNEPNSLKKDMHNDKNCVIQ</sequence>
<accession>A0ACA9RUL1</accession>
<keyword evidence="2" id="KW-1185">Reference proteome</keyword>
<name>A0ACA9RUL1_9GLOM</name>
<dbReference type="Proteomes" id="UP000789920">
    <property type="component" value="Unassembled WGS sequence"/>
</dbReference>
<dbReference type="EMBL" id="CAJVQC010071886">
    <property type="protein sequence ID" value="CAG8810986.1"/>
    <property type="molecule type" value="Genomic_DNA"/>
</dbReference>
<comment type="caution">
    <text evidence="1">The sequence shown here is derived from an EMBL/GenBank/DDBJ whole genome shotgun (WGS) entry which is preliminary data.</text>
</comment>
<organism evidence="1 2">
    <name type="scientific">Racocetra persica</name>
    <dbReference type="NCBI Taxonomy" id="160502"/>
    <lineage>
        <taxon>Eukaryota</taxon>
        <taxon>Fungi</taxon>
        <taxon>Fungi incertae sedis</taxon>
        <taxon>Mucoromycota</taxon>
        <taxon>Glomeromycotina</taxon>
        <taxon>Glomeromycetes</taxon>
        <taxon>Diversisporales</taxon>
        <taxon>Gigasporaceae</taxon>
        <taxon>Racocetra</taxon>
    </lineage>
</organism>
<proteinExistence type="predicted"/>
<protein>
    <submittedName>
        <fullName evidence="1">24823_t:CDS:1</fullName>
    </submittedName>
</protein>
<feature type="non-terminal residue" evidence="1">
    <location>
        <position position="1"/>
    </location>
</feature>